<dbReference type="GO" id="GO:0006508">
    <property type="term" value="P:proteolysis"/>
    <property type="evidence" value="ECO:0007669"/>
    <property type="project" value="UniProtKB-KW"/>
</dbReference>
<name>A0A438JJX7_VITVI</name>
<dbReference type="InterPro" id="IPR013103">
    <property type="entry name" value="RVT_2"/>
</dbReference>
<dbReference type="GO" id="GO:0015074">
    <property type="term" value="P:DNA integration"/>
    <property type="evidence" value="ECO:0007669"/>
    <property type="project" value="InterPro"/>
</dbReference>
<feature type="region of interest" description="Disordered" evidence="6">
    <location>
        <begin position="189"/>
        <end position="237"/>
    </location>
</feature>
<dbReference type="GO" id="GO:0003676">
    <property type="term" value="F:nucleic acid binding"/>
    <property type="evidence" value="ECO:0007669"/>
    <property type="project" value="InterPro"/>
</dbReference>
<dbReference type="InterPro" id="IPR057670">
    <property type="entry name" value="SH3_retrovirus"/>
</dbReference>
<feature type="domain" description="Integrase catalytic" evidence="8">
    <location>
        <begin position="452"/>
        <end position="547"/>
    </location>
</feature>
<dbReference type="InterPro" id="IPR043502">
    <property type="entry name" value="DNA/RNA_pol_sf"/>
</dbReference>
<comment type="caution">
    <text evidence="9">The sequence shown here is derived from an EMBL/GenBank/DDBJ whole genome shotgun (WGS) entry which is preliminary data.</text>
</comment>
<gene>
    <name evidence="9" type="primary">POLX_3464</name>
    <name evidence="9" type="ORF">CK203_015216</name>
</gene>
<accession>A0A438JJX7</accession>
<dbReference type="Pfam" id="PF00098">
    <property type="entry name" value="zf-CCHC"/>
    <property type="match status" value="1"/>
</dbReference>
<dbReference type="Gene3D" id="4.10.60.10">
    <property type="entry name" value="Zinc finger, CCHC-type"/>
    <property type="match status" value="1"/>
</dbReference>
<evidence type="ECO:0000256" key="4">
    <source>
        <dbReference type="ARBA" id="ARBA00022801"/>
    </source>
</evidence>
<dbReference type="InterPro" id="IPR012337">
    <property type="entry name" value="RNaseH-like_sf"/>
</dbReference>
<dbReference type="InterPro" id="IPR036397">
    <property type="entry name" value="RNaseH_sf"/>
</dbReference>
<dbReference type="GO" id="GO:0008270">
    <property type="term" value="F:zinc ion binding"/>
    <property type="evidence" value="ECO:0007669"/>
    <property type="project" value="UniProtKB-KW"/>
</dbReference>
<dbReference type="Pfam" id="PF22936">
    <property type="entry name" value="Pol_BBD"/>
    <property type="match status" value="1"/>
</dbReference>
<protein>
    <submittedName>
        <fullName evidence="9">Retrovirus-related Pol polyprotein from transposon TNT 1-94</fullName>
    </submittedName>
</protein>
<evidence type="ECO:0000256" key="2">
    <source>
        <dbReference type="ARBA" id="ARBA00022723"/>
    </source>
</evidence>
<keyword evidence="5" id="KW-0863">Zinc-finger</keyword>
<dbReference type="Pfam" id="PF14223">
    <property type="entry name" value="Retrotran_gag_2"/>
    <property type="match status" value="1"/>
</dbReference>
<evidence type="ECO:0000259" key="8">
    <source>
        <dbReference type="PROSITE" id="PS50994"/>
    </source>
</evidence>
<evidence type="ECO:0000256" key="1">
    <source>
        <dbReference type="ARBA" id="ARBA00022670"/>
    </source>
</evidence>
<dbReference type="PROSITE" id="PS50994">
    <property type="entry name" value="INTEGRASE"/>
    <property type="match status" value="1"/>
</dbReference>
<evidence type="ECO:0000256" key="3">
    <source>
        <dbReference type="ARBA" id="ARBA00022750"/>
    </source>
</evidence>
<feature type="region of interest" description="Disordered" evidence="6">
    <location>
        <begin position="837"/>
        <end position="856"/>
    </location>
</feature>
<feature type="compositionally biased region" description="Low complexity" evidence="6">
    <location>
        <begin position="208"/>
        <end position="224"/>
    </location>
</feature>
<dbReference type="SMART" id="SM00343">
    <property type="entry name" value="ZnF_C2HC"/>
    <property type="match status" value="1"/>
</dbReference>
<dbReference type="InterPro" id="IPR001584">
    <property type="entry name" value="Integrase_cat-core"/>
</dbReference>
<organism evidence="9 10">
    <name type="scientific">Vitis vinifera</name>
    <name type="common">Grape</name>
    <dbReference type="NCBI Taxonomy" id="29760"/>
    <lineage>
        <taxon>Eukaryota</taxon>
        <taxon>Viridiplantae</taxon>
        <taxon>Streptophyta</taxon>
        <taxon>Embryophyta</taxon>
        <taxon>Tracheophyta</taxon>
        <taxon>Spermatophyta</taxon>
        <taxon>Magnoliopsida</taxon>
        <taxon>eudicotyledons</taxon>
        <taxon>Gunneridae</taxon>
        <taxon>Pentapetalae</taxon>
        <taxon>rosids</taxon>
        <taxon>Vitales</taxon>
        <taxon>Vitaceae</taxon>
        <taxon>Viteae</taxon>
        <taxon>Vitis</taxon>
    </lineage>
</organism>
<dbReference type="GO" id="GO:0004190">
    <property type="term" value="F:aspartic-type endopeptidase activity"/>
    <property type="evidence" value="ECO:0007669"/>
    <property type="project" value="UniProtKB-KW"/>
</dbReference>
<dbReference type="InterPro" id="IPR001878">
    <property type="entry name" value="Znf_CCHC"/>
</dbReference>
<dbReference type="Proteomes" id="UP000288805">
    <property type="component" value="Unassembled WGS sequence"/>
</dbReference>
<dbReference type="PANTHER" id="PTHR42648:SF28">
    <property type="entry name" value="TRANSPOSON-ENCODED PROTEIN WITH RIBONUCLEASE H-LIKE AND RETROVIRUS ZINC FINGER-LIKE DOMAINS"/>
    <property type="match status" value="1"/>
</dbReference>
<dbReference type="AlphaFoldDB" id="A0A438JJX7"/>
<dbReference type="Pfam" id="PF07727">
    <property type="entry name" value="RVT_2"/>
    <property type="match status" value="1"/>
</dbReference>
<dbReference type="CDD" id="cd09272">
    <property type="entry name" value="RNase_HI_RT_Ty1"/>
    <property type="match status" value="1"/>
</dbReference>
<dbReference type="PANTHER" id="PTHR42648">
    <property type="entry name" value="TRANSPOSASE, PUTATIVE-RELATED"/>
    <property type="match status" value="1"/>
</dbReference>
<keyword evidence="5" id="KW-0862">Zinc</keyword>
<dbReference type="Pfam" id="PF25597">
    <property type="entry name" value="SH3_retrovirus"/>
    <property type="match status" value="1"/>
</dbReference>
<keyword evidence="3" id="KW-0064">Aspartyl protease</keyword>
<dbReference type="InterPro" id="IPR036875">
    <property type="entry name" value="Znf_CCHC_sf"/>
</dbReference>
<dbReference type="SUPFAM" id="SSF56672">
    <property type="entry name" value="DNA/RNA polymerases"/>
    <property type="match status" value="1"/>
</dbReference>
<dbReference type="SUPFAM" id="SSF57756">
    <property type="entry name" value="Retrovirus zinc finger-like domains"/>
    <property type="match status" value="1"/>
</dbReference>
<evidence type="ECO:0000259" key="7">
    <source>
        <dbReference type="PROSITE" id="PS50158"/>
    </source>
</evidence>
<reference evidence="9 10" key="1">
    <citation type="journal article" date="2018" name="PLoS Genet.">
        <title>Population sequencing reveals clonal diversity and ancestral inbreeding in the grapevine cultivar Chardonnay.</title>
        <authorList>
            <person name="Roach M.J."/>
            <person name="Johnson D.L."/>
            <person name="Bohlmann J."/>
            <person name="van Vuuren H.J."/>
            <person name="Jones S.J."/>
            <person name="Pretorius I.S."/>
            <person name="Schmidt S.A."/>
            <person name="Borneman A.R."/>
        </authorList>
    </citation>
    <scope>NUCLEOTIDE SEQUENCE [LARGE SCALE GENOMIC DNA]</scope>
    <source>
        <strain evidence="10">cv. Chardonnay</strain>
        <tissue evidence="9">Leaf</tissue>
    </source>
</reference>
<feature type="domain" description="CCHC-type" evidence="7">
    <location>
        <begin position="239"/>
        <end position="254"/>
    </location>
</feature>
<dbReference type="PROSITE" id="PS50158">
    <property type="entry name" value="ZF_CCHC"/>
    <property type="match status" value="1"/>
</dbReference>
<keyword evidence="1" id="KW-0645">Protease</keyword>
<evidence type="ECO:0000313" key="9">
    <source>
        <dbReference type="EMBL" id="RVX09255.1"/>
    </source>
</evidence>
<dbReference type="SUPFAM" id="SSF53098">
    <property type="entry name" value="Ribonuclease H-like"/>
    <property type="match status" value="1"/>
</dbReference>
<evidence type="ECO:0000313" key="10">
    <source>
        <dbReference type="Proteomes" id="UP000288805"/>
    </source>
</evidence>
<dbReference type="EMBL" id="QGNW01000038">
    <property type="protein sequence ID" value="RVX09255.1"/>
    <property type="molecule type" value="Genomic_DNA"/>
</dbReference>
<keyword evidence="2" id="KW-0479">Metal-binding</keyword>
<proteinExistence type="predicted"/>
<sequence>MAEEAGKASGIEKFDGTDFAYWRMQIEDYLYGRKLHLPLLGTKPESMKAEEWALLDRQVIGVIRLTLSRSVAHNVVKEKTTADLMKTLSGMYEKSSANNKVHLMKKLFNLKMAENASVAQHLNEFNTITNQLSSVEIDFDDEIRALIVLASLPNSWEAMRMTVSNSTGKEKLKYNDIRDLILAEEIRRRDAGETSGSGSALNLETRGRGNNKNSNQGRSNSRNSNRNRSKSRSGQQVQCWNCGKTGHFKRQCKSPKKKNEDDSANAVTEEVQDALLLAVDSPLDDWVLDSGASFNTTPHREIIQNYVAGDFGKVYLADGSALDVVGLGDVRISLPNGHAILFVGGTWKVTKGARVLARGKKTGTLYMTSCPRDTIAVADASTDTSLWHRRLGHMRKQKKVSFLKTGRIPKAEKLELVHTDLWGPSPVASLGGSRYYITFIDDSKTDLKVKCLRSDNGGEYIDGGFSEYCATQGIRMEKTIPGTPQQNGVAERMNRTLNERARSMRLHAGLPKTFWADAVSTAAYLINRGPSVPMEFRLPEEVWSGKEVKFSHLKVFGCVSYVHIDFDARSKLDAKSKICFFIGYGDEKFGYRCYRDRSKKSEFVNLDELTESIVQKGGEEDKENVNSQVDLSTPVAEVHRSSRNIRPPQRYSPVLNYLLLTDGGEPECYDEALQDENSSKWELAMKDEMDSLLRNQTWELTELPFVKGFQQKEGIDYTEIFSPVVKMSTIRLVLGMVAAEYLHLEQLDVKTAFLHGDLEEDLYMIQPEGSDIEKINNLKKQLSKQFAMKDLGATKQILGMRIIRDKANDTLKLSQSEYVKKVLSRFNMNEAKPVSTPLGSHFKLSKEQSPKTEEERDHMMGVVSRFMSRPGKQHWEAIKWILRYLKGSLDTCLCFTGASLKLQGYVDADFAGDIDSRKSTTGFVFTLGGTAISWASNLQKIVTLSTTEAEYVAATEAGKEMIWLHGFLDELGKKQEMGILHSDSQSAIFLAKNSAFHSKSKHIQTKYHFIRYLVEDKLVILEKICGSKNPTDMLTKGVTIEKLKLCAASIGLLA</sequence>
<evidence type="ECO:0000256" key="5">
    <source>
        <dbReference type="PROSITE-ProRule" id="PRU00047"/>
    </source>
</evidence>
<evidence type="ECO:0000256" key="6">
    <source>
        <dbReference type="SAM" id="MobiDB-lite"/>
    </source>
</evidence>
<dbReference type="InterPro" id="IPR039537">
    <property type="entry name" value="Retrotran_Ty1/copia-like"/>
</dbReference>
<feature type="compositionally biased region" description="Basic and acidic residues" evidence="6">
    <location>
        <begin position="844"/>
        <end position="856"/>
    </location>
</feature>
<dbReference type="InterPro" id="IPR054722">
    <property type="entry name" value="PolX-like_BBD"/>
</dbReference>
<dbReference type="Gene3D" id="3.30.420.10">
    <property type="entry name" value="Ribonuclease H-like superfamily/Ribonuclease H"/>
    <property type="match status" value="1"/>
</dbReference>
<keyword evidence="4" id="KW-0378">Hydrolase</keyword>